<evidence type="ECO:0000313" key="11">
    <source>
        <dbReference type="Proteomes" id="UP000294545"/>
    </source>
</evidence>
<organism evidence="10 11">
    <name type="scientific">Natranaerovirga hydrolytica</name>
    <dbReference type="NCBI Taxonomy" id="680378"/>
    <lineage>
        <taxon>Bacteria</taxon>
        <taxon>Bacillati</taxon>
        <taxon>Bacillota</taxon>
        <taxon>Clostridia</taxon>
        <taxon>Lachnospirales</taxon>
        <taxon>Natranaerovirgaceae</taxon>
        <taxon>Natranaerovirga</taxon>
    </lineage>
</organism>
<dbReference type="InterPro" id="IPR003953">
    <property type="entry name" value="FAD-dep_OxRdtase_2_FAD-bd"/>
</dbReference>
<dbReference type="SUPFAM" id="SSF51905">
    <property type="entry name" value="FAD/NAD(P)-binding domain"/>
    <property type="match status" value="1"/>
</dbReference>
<evidence type="ECO:0000256" key="4">
    <source>
        <dbReference type="ARBA" id="ARBA00015872"/>
    </source>
</evidence>
<dbReference type="InterPro" id="IPR027477">
    <property type="entry name" value="Succ_DH/fumarate_Rdtase_cat_sf"/>
</dbReference>
<dbReference type="GO" id="GO:0016020">
    <property type="term" value="C:membrane"/>
    <property type="evidence" value="ECO:0007669"/>
    <property type="project" value="InterPro"/>
</dbReference>
<evidence type="ECO:0000256" key="1">
    <source>
        <dbReference type="ARBA" id="ARBA00001917"/>
    </source>
</evidence>
<evidence type="ECO:0000313" key="10">
    <source>
        <dbReference type="EMBL" id="TCK92767.1"/>
    </source>
</evidence>
<dbReference type="Pfam" id="PF04205">
    <property type="entry name" value="FMN_bind"/>
    <property type="match status" value="1"/>
</dbReference>
<comment type="cofactor">
    <cofactor evidence="1">
        <name>FMN</name>
        <dbReference type="ChEBI" id="CHEBI:58210"/>
    </cofactor>
</comment>
<reference evidence="10 11" key="1">
    <citation type="submission" date="2019-03" db="EMBL/GenBank/DDBJ databases">
        <title>Genomic Encyclopedia of Type Strains, Phase IV (KMG-IV): sequencing the most valuable type-strain genomes for metagenomic binning, comparative biology and taxonomic classification.</title>
        <authorList>
            <person name="Goeker M."/>
        </authorList>
    </citation>
    <scope>NUCLEOTIDE SEQUENCE [LARGE SCALE GENOMIC DNA]</scope>
    <source>
        <strain evidence="10 11">DSM 24176</strain>
    </source>
</reference>
<keyword evidence="7" id="KW-0560">Oxidoreductase</keyword>
<dbReference type="PROSITE" id="PS51257">
    <property type="entry name" value="PROKAR_LIPOPROTEIN"/>
    <property type="match status" value="1"/>
</dbReference>
<proteinExistence type="predicted"/>
<evidence type="ECO:0000256" key="8">
    <source>
        <dbReference type="ARBA" id="ARBA00049922"/>
    </source>
</evidence>
<dbReference type="Gene3D" id="3.50.50.60">
    <property type="entry name" value="FAD/NAD(P)-binding domain"/>
    <property type="match status" value="1"/>
</dbReference>
<dbReference type="SUPFAM" id="SSF56425">
    <property type="entry name" value="Succinate dehydrogenase/fumarate reductase flavoprotein, catalytic domain"/>
    <property type="match status" value="1"/>
</dbReference>
<protein>
    <recommendedName>
        <fullName evidence="4">Urocanate reductase</fullName>
        <ecNumber evidence="3">1.3.99.33</ecNumber>
    </recommendedName>
</protein>
<evidence type="ECO:0000256" key="2">
    <source>
        <dbReference type="ARBA" id="ARBA00001974"/>
    </source>
</evidence>
<comment type="cofactor">
    <cofactor evidence="2">
        <name>FAD</name>
        <dbReference type="ChEBI" id="CHEBI:57692"/>
    </cofactor>
</comment>
<accession>A0A4R1MJT0</accession>
<dbReference type="GO" id="GO:0033765">
    <property type="term" value="F:steroid dehydrogenase activity, acting on the CH-CH group of donors"/>
    <property type="evidence" value="ECO:0007669"/>
    <property type="project" value="UniProtKB-ARBA"/>
</dbReference>
<dbReference type="InterPro" id="IPR036188">
    <property type="entry name" value="FAD/NAD-bd_sf"/>
</dbReference>
<dbReference type="RefSeq" id="WP_132282626.1">
    <property type="nucleotide sequence ID" value="NZ_SMGQ01000013.1"/>
</dbReference>
<evidence type="ECO:0000259" key="9">
    <source>
        <dbReference type="SMART" id="SM00900"/>
    </source>
</evidence>
<comment type="caution">
    <text evidence="10">The sequence shown here is derived from an EMBL/GenBank/DDBJ whole genome shotgun (WGS) entry which is preliminary data.</text>
</comment>
<dbReference type="GO" id="GO:0008202">
    <property type="term" value="P:steroid metabolic process"/>
    <property type="evidence" value="ECO:0007669"/>
    <property type="project" value="UniProtKB-ARBA"/>
</dbReference>
<dbReference type="SMART" id="SM00900">
    <property type="entry name" value="FMN_bind"/>
    <property type="match status" value="1"/>
</dbReference>
<evidence type="ECO:0000256" key="6">
    <source>
        <dbReference type="ARBA" id="ARBA00022827"/>
    </source>
</evidence>
<keyword evidence="11" id="KW-1185">Reference proteome</keyword>
<dbReference type="Pfam" id="PF00890">
    <property type="entry name" value="FAD_binding_2"/>
    <property type="match status" value="1"/>
</dbReference>
<comment type="catalytic activity">
    <reaction evidence="8">
        <text>dihydrourocanate + A = urocanate + AH2</text>
        <dbReference type="Rhea" id="RHEA:36059"/>
        <dbReference type="ChEBI" id="CHEBI:13193"/>
        <dbReference type="ChEBI" id="CHEBI:17499"/>
        <dbReference type="ChEBI" id="CHEBI:27247"/>
        <dbReference type="ChEBI" id="CHEBI:72991"/>
        <dbReference type="EC" id="1.3.99.33"/>
    </reaction>
</comment>
<dbReference type="EMBL" id="SMGQ01000013">
    <property type="protein sequence ID" value="TCK92767.1"/>
    <property type="molecule type" value="Genomic_DNA"/>
</dbReference>
<dbReference type="GO" id="GO:0010181">
    <property type="term" value="F:FMN binding"/>
    <property type="evidence" value="ECO:0007669"/>
    <property type="project" value="InterPro"/>
</dbReference>
<dbReference type="Proteomes" id="UP000294545">
    <property type="component" value="Unassembled WGS sequence"/>
</dbReference>
<evidence type="ECO:0000256" key="7">
    <source>
        <dbReference type="ARBA" id="ARBA00023002"/>
    </source>
</evidence>
<keyword evidence="5" id="KW-0285">Flavoprotein</keyword>
<gene>
    <name evidence="10" type="ORF">EDC19_1922</name>
</gene>
<feature type="domain" description="FMN-binding" evidence="9">
    <location>
        <begin position="47"/>
        <end position="121"/>
    </location>
</feature>
<dbReference type="Gene3D" id="3.90.1010.20">
    <property type="match status" value="1"/>
</dbReference>
<dbReference type="EC" id="1.3.99.33" evidence="3"/>
<dbReference type="OrthoDB" id="9806724at2"/>
<evidence type="ECO:0000256" key="5">
    <source>
        <dbReference type="ARBA" id="ARBA00022630"/>
    </source>
</evidence>
<dbReference type="PANTHER" id="PTHR43400:SF10">
    <property type="entry name" value="3-OXOSTEROID 1-DEHYDROGENASE"/>
    <property type="match status" value="1"/>
</dbReference>
<dbReference type="PANTHER" id="PTHR43400">
    <property type="entry name" value="FUMARATE REDUCTASE"/>
    <property type="match status" value="1"/>
</dbReference>
<dbReference type="InterPro" id="IPR050315">
    <property type="entry name" value="FAD-oxidoreductase_2"/>
</dbReference>
<sequence length="629" mass="68322">MGLRKSHFLKLTALILMMILIITGCNEDELSESRYYNSGTYASEVEGHNGNMVVEVTFSDAKIMQIEVIEHSETIDIVEPVFENMPRAIINNQTLAIDAISGATVTSVALLSAIEDTVEQAGGDVQALRSKEIDDEVGEDEEITTDVVIVGAGASGTAAALAAAENGVDVVILEKTNAIGGAGLLGAEGLLAYESQAQKEALETATIDDGFRYLTNYTHFNANTKLTRAILEQSPDTIDWLLGYGMETLLIENTQGAHRDDPRTYHKYADKNVGFENMYNHLEAMGAVVYTNTPGETLIVDEAGHITGVIARKEDGGALTVNAQAVIIATGGFGGNMDMLKEYMSINPEDMFNMAFQASTGDGINMAFEAGADEFGIRTFEMHAAMINANLEGASLSSLVNIPLLWVNQEGVRFTDESNVYDHAYWGNSVYGAGGYYYFLFDNNTVSELKEEGSDLKNSFERTFLLAHPELVTGITPPLTDIEQDLEEGINKDVVWKADTIEELAEQIGADPHRLGETINQYNQAVQEKNDVEFLKPEEFLKYEVSEGPFYAVKAVSTSLGTLGGVRINERTQALSTDLKPINGLYVVGNDAGGLYGDTYPSLEGLSLSFAFNSGRIAGYESAYKILNK</sequence>
<keyword evidence="6" id="KW-0274">FAD</keyword>
<dbReference type="PRINTS" id="PR00411">
    <property type="entry name" value="PNDRDTASEI"/>
</dbReference>
<dbReference type="InterPro" id="IPR007329">
    <property type="entry name" value="FMN-bd"/>
</dbReference>
<dbReference type="Gene3D" id="3.90.700.10">
    <property type="entry name" value="Succinate dehydrogenase/fumarate reductase flavoprotein, catalytic domain"/>
    <property type="match status" value="1"/>
</dbReference>
<evidence type="ECO:0000256" key="3">
    <source>
        <dbReference type="ARBA" id="ARBA00013137"/>
    </source>
</evidence>
<dbReference type="AlphaFoldDB" id="A0A4R1MJT0"/>
<name>A0A4R1MJT0_9FIRM</name>